<gene>
    <name evidence="3" type="ORF">ACFOOI_18830</name>
</gene>
<evidence type="ECO:0008006" key="5">
    <source>
        <dbReference type="Google" id="ProtNLM"/>
    </source>
</evidence>
<feature type="transmembrane region" description="Helical" evidence="1">
    <location>
        <begin position="89"/>
        <end position="106"/>
    </location>
</feature>
<evidence type="ECO:0000313" key="4">
    <source>
        <dbReference type="Proteomes" id="UP001595616"/>
    </source>
</evidence>
<reference evidence="4" key="1">
    <citation type="journal article" date="2019" name="Int. J. Syst. Evol. Microbiol.">
        <title>The Global Catalogue of Microorganisms (GCM) 10K type strain sequencing project: providing services to taxonomists for standard genome sequencing and annotation.</title>
        <authorList>
            <consortium name="The Broad Institute Genomics Platform"/>
            <consortium name="The Broad Institute Genome Sequencing Center for Infectious Disease"/>
            <person name="Wu L."/>
            <person name="Ma J."/>
        </authorList>
    </citation>
    <scope>NUCLEOTIDE SEQUENCE [LARGE SCALE GENOMIC DNA]</scope>
    <source>
        <strain evidence="4">CECT 7956</strain>
    </source>
</reference>
<keyword evidence="1" id="KW-0472">Membrane</keyword>
<name>A0ABV7Z2K8_9BACT</name>
<feature type="transmembrane region" description="Helical" evidence="1">
    <location>
        <begin position="118"/>
        <end position="144"/>
    </location>
</feature>
<dbReference type="Proteomes" id="UP001595616">
    <property type="component" value="Unassembled WGS sequence"/>
</dbReference>
<protein>
    <recommendedName>
        <fullName evidence="5">Glycine zipper family protein</fullName>
    </recommendedName>
</protein>
<dbReference type="EMBL" id="JBHRYQ010000001">
    <property type="protein sequence ID" value="MFC3812725.1"/>
    <property type="molecule type" value="Genomic_DNA"/>
</dbReference>
<keyword evidence="1" id="KW-0812">Transmembrane</keyword>
<evidence type="ECO:0000256" key="2">
    <source>
        <dbReference type="SAM" id="SignalP"/>
    </source>
</evidence>
<dbReference type="RefSeq" id="WP_379839618.1">
    <property type="nucleotide sequence ID" value="NZ_JBHRYQ010000001.1"/>
</dbReference>
<evidence type="ECO:0000256" key="1">
    <source>
        <dbReference type="SAM" id="Phobius"/>
    </source>
</evidence>
<proteinExistence type="predicted"/>
<accession>A0ABV7Z2K8</accession>
<comment type="caution">
    <text evidence="3">The sequence shown here is derived from an EMBL/GenBank/DDBJ whole genome shotgun (WGS) entry which is preliminary data.</text>
</comment>
<feature type="chain" id="PRO_5047303167" description="Glycine zipper family protein" evidence="2">
    <location>
        <begin position="21"/>
        <end position="147"/>
    </location>
</feature>
<feature type="signal peptide" evidence="2">
    <location>
        <begin position="1"/>
        <end position="20"/>
    </location>
</feature>
<evidence type="ECO:0000313" key="3">
    <source>
        <dbReference type="EMBL" id="MFC3812725.1"/>
    </source>
</evidence>
<keyword evidence="2" id="KW-0732">Signal</keyword>
<sequence length="147" mass="15775">MKKILTLLTILSLSFTAASAEDTFNYDEQNLNKEFSQLNKIENYVNSNEGATLESIQKENAQLLSGIELSNENSATFLAGDLPANIPPFLWGCVLGVIGILLVYILSDNDKDLTKKAVIGCLVGWGAGIVIYLIFVASIFGAAASAI</sequence>
<organism evidence="3 4">
    <name type="scientific">Lacihabitans lacunae</name>
    <dbReference type="NCBI Taxonomy" id="1028214"/>
    <lineage>
        <taxon>Bacteria</taxon>
        <taxon>Pseudomonadati</taxon>
        <taxon>Bacteroidota</taxon>
        <taxon>Cytophagia</taxon>
        <taxon>Cytophagales</taxon>
        <taxon>Leadbetterellaceae</taxon>
        <taxon>Lacihabitans</taxon>
    </lineage>
</organism>
<keyword evidence="1" id="KW-1133">Transmembrane helix</keyword>
<keyword evidence="4" id="KW-1185">Reference proteome</keyword>